<dbReference type="EMBL" id="RBDX01000001">
    <property type="protein sequence ID" value="RKN12802.1"/>
    <property type="molecule type" value="Genomic_DNA"/>
</dbReference>
<evidence type="ECO:0000313" key="4">
    <source>
        <dbReference type="Proteomes" id="UP000275024"/>
    </source>
</evidence>
<dbReference type="EMBL" id="RBDY01000001">
    <property type="protein sequence ID" value="RKN27433.1"/>
    <property type="molecule type" value="Genomic_DNA"/>
</dbReference>
<accession>A0A3A9WJM3</accession>
<evidence type="ECO:0000313" key="1">
    <source>
        <dbReference type="EMBL" id="RKN12802.1"/>
    </source>
</evidence>
<dbReference type="AlphaFoldDB" id="A0A3A9WJM3"/>
<name>A0A3A9WJM3_9ACTN</name>
<gene>
    <name evidence="2" type="ORF">D7318_00500</name>
    <name evidence="1" type="ORF">D7319_02395</name>
</gene>
<proteinExistence type="predicted"/>
<evidence type="ECO:0000313" key="3">
    <source>
        <dbReference type="Proteomes" id="UP000268652"/>
    </source>
</evidence>
<comment type="caution">
    <text evidence="1">The sequence shown here is derived from an EMBL/GenBank/DDBJ whole genome shotgun (WGS) entry which is preliminary data.</text>
</comment>
<keyword evidence="3" id="KW-1185">Reference proteome</keyword>
<organism evidence="1 4">
    <name type="scientific">Streptomyces radicis</name>
    <dbReference type="NCBI Taxonomy" id="1750517"/>
    <lineage>
        <taxon>Bacteria</taxon>
        <taxon>Bacillati</taxon>
        <taxon>Actinomycetota</taxon>
        <taxon>Actinomycetes</taxon>
        <taxon>Kitasatosporales</taxon>
        <taxon>Streptomycetaceae</taxon>
        <taxon>Streptomyces</taxon>
    </lineage>
</organism>
<dbReference type="Proteomes" id="UP000268652">
    <property type="component" value="Unassembled WGS sequence"/>
</dbReference>
<dbReference type="Proteomes" id="UP000275024">
    <property type="component" value="Unassembled WGS sequence"/>
</dbReference>
<evidence type="ECO:0000313" key="2">
    <source>
        <dbReference type="EMBL" id="RKN27433.1"/>
    </source>
</evidence>
<sequence>MVAEPTRGIQLADASRDTALSTHAGSFPRSYKVRDTVRAAAGADKGFRLGVIAVGPTAERAMTRRASFPLCARVLTRGPPGASRGLLECPTGAERDRRLARHRAALEAGADPALVASWSREAQAERLAAETRLKRIKGPTGPARRMSRQEIRDLVDALRRTRPGCLKNKRCWPSPGQHHAWAY</sequence>
<protein>
    <submittedName>
        <fullName evidence="1">Uncharacterized protein</fullName>
    </submittedName>
</protein>
<reference evidence="3 4" key="1">
    <citation type="submission" date="2018-09" db="EMBL/GenBank/DDBJ databases">
        <title>Streptomyces sp. nov. DS1-2, an endophytic actinomycete isolated from roots of Dendrobium scabrilingue.</title>
        <authorList>
            <person name="Kuncharoen N."/>
            <person name="Kudo T."/>
            <person name="Ohkuma M."/>
            <person name="Yuki M."/>
            <person name="Tanasupawat S."/>
        </authorList>
    </citation>
    <scope>NUCLEOTIDE SEQUENCE [LARGE SCALE GENOMIC DNA]</scope>
    <source>
        <strain evidence="1 4">AZ1-7</strain>
        <strain evidence="2 3">DS1-2</strain>
    </source>
</reference>